<organism evidence="1 2">
    <name type="scientific">Xylophilus rhododendri</name>
    <dbReference type="NCBI Taxonomy" id="2697032"/>
    <lineage>
        <taxon>Bacteria</taxon>
        <taxon>Pseudomonadati</taxon>
        <taxon>Pseudomonadota</taxon>
        <taxon>Betaproteobacteria</taxon>
        <taxon>Burkholderiales</taxon>
        <taxon>Xylophilus</taxon>
    </lineage>
</organism>
<dbReference type="RefSeq" id="WP_160552385.1">
    <property type="nucleotide sequence ID" value="NZ_CP047650.1"/>
</dbReference>
<reference evidence="1 2" key="1">
    <citation type="submission" date="2020-01" db="EMBL/GenBank/DDBJ databases">
        <title>Genome sequencing of strain KACC 21265.</title>
        <authorList>
            <person name="Heo J."/>
            <person name="Kim S.-J."/>
            <person name="Kim J.-S."/>
            <person name="Hong S.-B."/>
            <person name="Kwon S.-W."/>
        </authorList>
    </citation>
    <scope>NUCLEOTIDE SEQUENCE [LARGE SCALE GENOMIC DNA]</scope>
    <source>
        <strain evidence="1 2">KACC 21265</strain>
    </source>
</reference>
<protein>
    <submittedName>
        <fullName evidence="1">DUF3892 domain-containing protein</fullName>
    </submittedName>
</protein>
<keyword evidence="2" id="KW-1185">Reference proteome</keyword>
<sequence>MIELEVNCIQRPHPEAPHHLITHLGHSAFECRIPVELAITQIRGKLSRYYVLDAATDERIYVDVRREPGRVPYLQAQIEGVWTDHLVRLPECSRRFRLIREGRSLDMRQSARFLAHR</sequence>
<dbReference type="AlphaFoldDB" id="A0A857J749"/>
<dbReference type="KEGG" id="xyk:GT347_13040"/>
<dbReference type="Proteomes" id="UP000464787">
    <property type="component" value="Chromosome"/>
</dbReference>
<proteinExistence type="predicted"/>
<name>A0A857J749_9BURK</name>
<accession>A0A857J749</accession>
<gene>
    <name evidence="1" type="ORF">GT347_13040</name>
</gene>
<evidence type="ECO:0000313" key="1">
    <source>
        <dbReference type="EMBL" id="QHI98832.1"/>
    </source>
</evidence>
<dbReference type="EMBL" id="CP047650">
    <property type="protein sequence ID" value="QHI98832.1"/>
    <property type="molecule type" value="Genomic_DNA"/>
</dbReference>
<evidence type="ECO:0000313" key="2">
    <source>
        <dbReference type="Proteomes" id="UP000464787"/>
    </source>
</evidence>